<sequence length="93" mass="10599">LLVAEPQVPGPLRLRRQLCQRLQDRGLPRWQVLGLLTPLLPHHALPHLSYRPGSSSDLHRTMRSRHRRAEIDGWTSPAFVPPFPNLSCLNQTA</sequence>
<accession>A0A1E5V171</accession>
<keyword evidence="2" id="KW-1185">Reference proteome</keyword>
<dbReference type="EMBL" id="LWDX02055263">
    <property type="protein sequence ID" value="OEL18892.1"/>
    <property type="molecule type" value="Genomic_DNA"/>
</dbReference>
<feature type="non-terminal residue" evidence="1">
    <location>
        <position position="1"/>
    </location>
</feature>
<organism evidence="1 2">
    <name type="scientific">Dichanthelium oligosanthes</name>
    <dbReference type="NCBI Taxonomy" id="888268"/>
    <lineage>
        <taxon>Eukaryota</taxon>
        <taxon>Viridiplantae</taxon>
        <taxon>Streptophyta</taxon>
        <taxon>Embryophyta</taxon>
        <taxon>Tracheophyta</taxon>
        <taxon>Spermatophyta</taxon>
        <taxon>Magnoliopsida</taxon>
        <taxon>Liliopsida</taxon>
        <taxon>Poales</taxon>
        <taxon>Poaceae</taxon>
        <taxon>PACMAD clade</taxon>
        <taxon>Panicoideae</taxon>
        <taxon>Panicodae</taxon>
        <taxon>Paniceae</taxon>
        <taxon>Dichantheliinae</taxon>
        <taxon>Dichanthelium</taxon>
    </lineage>
</organism>
<comment type="caution">
    <text evidence="1">The sequence shown here is derived from an EMBL/GenBank/DDBJ whole genome shotgun (WGS) entry which is preliminary data.</text>
</comment>
<evidence type="ECO:0000313" key="1">
    <source>
        <dbReference type="EMBL" id="OEL18892.1"/>
    </source>
</evidence>
<protein>
    <submittedName>
        <fullName evidence="1">Uncharacterized protein</fullName>
    </submittedName>
</protein>
<evidence type="ECO:0000313" key="2">
    <source>
        <dbReference type="Proteomes" id="UP000095767"/>
    </source>
</evidence>
<reference evidence="1 2" key="1">
    <citation type="submission" date="2016-09" db="EMBL/GenBank/DDBJ databases">
        <title>The draft genome of Dichanthelium oligosanthes: A C3 panicoid grass species.</title>
        <authorList>
            <person name="Studer A.J."/>
            <person name="Schnable J.C."/>
            <person name="Brutnell T.P."/>
        </authorList>
    </citation>
    <scope>NUCLEOTIDE SEQUENCE [LARGE SCALE GENOMIC DNA]</scope>
    <source>
        <strain evidence="2">cv. Kellogg 1175</strain>
        <tissue evidence="1">Leaf</tissue>
    </source>
</reference>
<name>A0A1E5V171_9POAL</name>
<gene>
    <name evidence="1" type="ORF">BAE44_0020089</name>
</gene>
<dbReference type="AlphaFoldDB" id="A0A1E5V171"/>
<dbReference type="Proteomes" id="UP000095767">
    <property type="component" value="Unassembled WGS sequence"/>
</dbReference>
<proteinExistence type="predicted"/>